<dbReference type="InterPro" id="IPR045570">
    <property type="entry name" value="Metalloprtase-TldD/E_cen_dom"/>
</dbReference>
<feature type="domain" description="Metalloprotease TldD/E central" evidence="3">
    <location>
        <begin position="106"/>
        <end position="205"/>
    </location>
</feature>
<evidence type="ECO:0000259" key="3">
    <source>
        <dbReference type="Pfam" id="PF19290"/>
    </source>
</evidence>
<dbReference type="GO" id="GO:0008237">
    <property type="term" value="F:metallopeptidase activity"/>
    <property type="evidence" value="ECO:0007669"/>
    <property type="project" value="InterPro"/>
</dbReference>
<accession>A0A7V4JR23</accession>
<gene>
    <name evidence="4" type="ORF">ENU91_05725</name>
</gene>
<dbReference type="PANTHER" id="PTHR43421">
    <property type="entry name" value="METALLOPROTEASE PMBA"/>
    <property type="match status" value="1"/>
</dbReference>
<keyword evidence="1" id="KW-0175">Coiled coil</keyword>
<dbReference type="Gene3D" id="3.30.2290.10">
    <property type="entry name" value="PmbA/TldD superfamily"/>
    <property type="match status" value="1"/>
</dbReference>
<organism evidence="4">
    <name type="scientific">Thermodesulfobacterium geofontis</name>
    <dbReference type="NCBI Taxonomy" id="1295609"/>
    <lineage>
        <taxon>Bacteria</taxon>
        <taxon>Pseudomonadati</taxon>
        <taxon>Thermodesulfobacteriota</taxon>
        <taxon>Thermodesulfobacteria</taxon>
        <taxon>Thermodesulfobacteriales</taxon>
        <taxon>Thermodesulfobacteriaceae</taxon>
        <taxon>Thermodesulfobacterium</taxon>
    </lineage>
</organism>
<name>A0A7V4JR23_9BACT</name>
<dbReference type="InterPro" id="IPR045569">
    <property type="entry name" value="Metalloprtase-TldD/E_C"/>
</dbReference>
<sequence length="438" mass="50159">MEFLKEIKKLSRKEPVEFWIEIEEGFELEKRDRKDFLEEKYVDQNISVRYLNKEGKAGLTYSASLNLLDLKDSVLKAKTLSNYGVPSLFPEKEEKYPEISFQGDFNISINELKEKLNELEEKAFSFDSSISKVEKIKLSFGGIKYILIRNELELAWERPFYIFIISVIAKNKYKEAGAYEWYEGVEFNYQTLFERVELACKKALALSKTKKGKSLKVPVLFPPFLAINLLELLEFSFLGDEILKGRSYLKDKLEKKVFSEKITLFDDGISPFLPEGRPFDDEGVAQNKKILIEKGIVKTFLFDTYWKNEAEKKGFKKFKAGNSRRPNFSSFPKISSTNLYLKNGQISKEALIKAEKEVFEVLELLGGHTANPISGDFSFGVSGIYYKKGEPVDYFCEMALSGNIFELFENVLELGSDLTFYGSTGSPSLLVEKMDLGG</sequence>
<evidence type="ECO:0000313" key="4">
    <source>
        <dbReference type="EMBL" id="HGU16133.1"/>
    </source>
</evidence>
<dbReference type="EMBL" id="DTEI01000098">
    <property type="protein sequence ID" value="HGU16133.1"/>
    <property type="molecule type" value="Genomic_DNA"/>
</dbReference>
<dbReference type="GO" id="GO:0006508">
    <property type="term" value="P:proteolysis"/>
    <property type="evidence" value="ECO:0007669"/>
    <property type="project" value="InterPro"/>
</dbReference>
<evidence type="ECO:0000259" key="2">
    <source>
        <dbReference type="Pfam" id="PF19289"/>
    </source>
</evidence>
<feature type="coiled-coil region" evidence="1">
    <location>
        <begin position="102"/>
        <end position="129"/>
    </location>
</feature>
<dbReference type="GO" id="GO:0005829">
    <property type="term" value="C:cytosol"/>
    <property type="evidence" value="ECO:0007669"/>
    <property type="project" value="TreeGrafter"/>
</dbReference>
<evidence type="ECO:0000256" key="1">
    <source>
        <dbReference type="SAM" id="Coils"/>
    </source>
</evidence>
<feature type="domain" description="Metalloprotease TldD/E C-terminal" evidence="2">
    <location>
        <begin position="216"/>
        <end position="438"/>
    </location>
</feature>
<reference evidence="4" key="1">
    <citation type="journal article" date="2020" name="mSystems">
        <title>Genome- and Community-Level Interaction Insights into Carbon Utilization and Element Cycling Functions of Hydrothermarchaeota in Hydrothermal Sediment.</title>
        <authorList>
            <person name="Zhou Z."/>
            <person name="Liu Y."/>
            <person name="Xu W."/>
            <person name="Pan J."/>
            <person name="Luo Z.H."/>
            <person name="Li M."/>
        </authorList>
    </citation>
    <scope>NUCLEOTIDE SEQUENCE [LARGE SCALE GENOMIC DNA]</scope>
    <source>
        <strain evidence="4">SpSt-711</strain>
    </source>
</reference>
<dbReference type="InterPro" id="IPR035068">
    <property type="entry name" value="TldD/PmbA_N"/>
</dbReference>
<proteinExistence type="predicted"/>
<dbReference type="InterPro" id="IPR036059">
    <property type="entry name" value="TldD/PmbA_sf"/>
</dbReference>
<comment type="caution">
    <text evidence="4">The sequence shown here is derived from an EMBL/GenBank/DDBJ whole genome shotgun (WGS) entry which is preliminary data.</text>
</comment>
<dbReference type="Pfam" id="PF19290">
    <property type="entry name" value="PmbA_TldD_2nd"/>
    <property type="match status" value="1"/>
</dbReference>
<dbReference type="AlphaFoldDB" id="A0A7V4JR23"/>
<protein>
    <submittedName>
        <fullName evidence="4">TldD/PmbA family protein</fullName>
    </submittedName>
</protein>
<dbReference type="PANTHER" id="PTHR43421:SF1">
    <property type="entry name" value="METALLOPROTEASE PMBA"/>
    <property type="match status" value="1"/>
</dbReference>
<dbReference type="Pfam" id="PF19289">
    <property type="entry name" value="PmbA_TldD_3rd"/>
    <property type="match status" value="1"/>
</dbReference>
<dbReference type="InterPro" id="IPR047657">
    <property type="entry name" value="PmbA"/>
</dbReference>
<dbReference type="SUPFAM" id="SSF111283">
    <property type="entry name" value="Putative modulator of DNA gyrase, PmbA/TldD"/>
    <property type="match status" value="1"/>
</dbReference>